<sequence length="93" mass="10711">MTQVLPPPLNVSPFIRGSRWIAFFVGIGYGSFHYNRLSKKEARRREAELQYKLDQAKKKAAEKMRANRAEMLTLAKEVGVEVPADFDKQFPLQ</sequence>
<evidence type="ECO:0000256" key="9">
    <source>
        <dbReference type="ARBA" id="ARBA00023128"/>
    </source>
</evidence>
<dbReference type="PANTHER" id="PTHR12427:SF1">
    <property type="entry name" value="ATP SYNTHASE SUBUNIT E, MITOCHONDRIAL"/>
    <property type="match status" value="1"/>
</dbReference>
<dbReference type="RefSeq" id="XP_022664567.1">
    <property type="nucleotide sequence ID" value="XM_022808832.1"/>
</dbReference>
<dbReference type="Proteomes" id="UP000594260">
    <property type="component" value="Unplaced"/>
</dbReference>
<proteinExistence type="inferred from homology"/>
<dbReference type="Pfam" id="PF05680">
    <property type="entry name" value="ATP-synt_E"/>
    <property type="match status" value="1"/>
</dbReference>
<keyword evidence="11 15" id="KW-0066">ATP synthesis</keyword>
<keyword evidence="4 15" id="KW-0138">CF(0)</keyword>
<keyword evidence="6 15" id="KW-0999">Mitochondrion inner membrane</keyword>
<evidence type="ECO:0000256" key="7">
    <source>
        <dbReference type="ARBA" id="ARBA00022990"/>
    </source>
</evidence>
<comment type="subunit">
    <text evidence="13">Component of the ATP synthase complex composed at least of ATP5F1A/subunit alpha, ATP5F1B/subunit beta, ATP5MC1/subunit c (homooctomer), MT-ATP6/subunit a, MT-ATP8/subunit 8, ATP5ME/subunit e, ATP5MF/subunit f, ATP5MG/subunit g, ATP5MK/subunit k, ATP5MJ/subunit j, ATP5F1C/subunit gamma, ATP5F1D/subunit delta, ATP5F1E/subunit epsilon, ATP5PF/subunit F6, ATP5PB/subunit b, ATP5PD/subunit d, ATP5PO/subunit OSCP. ATP synthase complex consists of a soluble F(1) head domain (subunits alpha(3) and beta(3)) - the catalytic core - and a membrane F(0) domain - the membrane proton channel (subunits c, a, 8, e, f, g, k and j). These two domains are linked by a central stalk (subunits gamma, delta, and epsilon) rotating inside the F1 region and a stationary peripheral stalk (subunits F6, b, d, and OSCP).</text>
</comment>
<evidence type="ECO:0000256" key="11">
    <source>
        <dbReference type="ARBA" id="ARBA00023310"/>
    </source>
</evidence>
<keyword evidence="9 15" id="KW-0496">Mitochondrion</keyword>
<evidence type="ECO:0000256" key="15">
    <source>
        <dbReference type="RuleBase" id="RU367005"/>
    </source>
</evidence>
<dbReference type="OMA" id="FCRWSLL"/>
<dbReference type="PANTHER" id="PTHR12427">
    <property type="entry name" value="ATP SYNTHASE E CHAIN, MITOCHONDRIAL"/>
    <property type="match status" value="1"/>
</dbReference>
<dbReference type="FunCoup" id="A0A7M7KBX3">
    <property type="interactions" value="781"/>
</dbReference>
<keyword evidence="18" id="KW-1185">Reference proteome</keyword>
<dbReference type="GO" id="GO:0045259">
    <property type="term" value="C:proton-transporting ATP synthase complex"/>
    <property type="evidence" value="ECO:0007669"/>
    <property type="project" value="UniProtKB-UniRule"/>
</dbReference>
<comment type="subunit">
    <text evidence="15">F-type ATPases have 2 components, CF(1) - the catalytic core - and CF(0) - the membrane proton channel. CF(1) and CF(0) have multiple subunits.</text>
</comment>
<protein>
    <recommendedName>
        <fullName evidence="14 15">ATP synthase F(0) complex subunit e, mitochondrial</fullName>
    </recommendedName>
</protein>
<evidence type="ECO:0000256" key="10">
    <source>
        <dbReference type="ARBA" id="ARBA00023136"/>
    </source>
</evidence>
<evidence type="ECO:0000256" key="1">
    <source>
        <dbReference type="ARBA" id="ARBA00004273"/>
    </source>
</evidence>
<keyword evidence="8 15" id="KW-0406">Ion transport</keyword>
<evidence type="ECO:0000256" key="3">
    <source>
        <dbReference type="ARBA" id="ARBA00022448"/>
    </source>
</evidence>
<name>A0A7M7KBX3_VARDE</name>
<comment type="subcellular location">
    <subcellularLocation>
        <location evidence="1 15">Mitochondrion inner membrane</location>
    </subcellularLocation>
</comment>
<dbReference type="KEGG" id="vde:111251804"/>
<dbReference type="GO" id="GO:0015078">
    <property type="term" value="F:proton transmembrane transporter activity"/>
    <property type="evidence" value="ECO:0007669"/>
    <property type="project" value="InterPro"/>
</dbReference>
<evidence type="ECO:0000256" key="16">
    <source>
        <dbReference type="SAM" id="Phobius"/>
    </source>
</evidence>
<evidence type="ECO:0000256" key="14">
    <source>
        <dbReference type="ARBA" id="ARBA00074682"/>
    </source>
</evidence>
<dbReference type="GO" id="GO:0005743">
    <property type="term" value="C:mitochondrial inner membrane"/>
    <property type="evidence" value="ECO:0007669"/>
    <property type="project" value="UniProtKB-SubCell"/>
</dbReference>
<feature type="transmembrane region" description="Helical" evidence="16">
    <location>
        <begin position="20"/>
        <end position="37"/>
    </location>
</feature>
<evidence type="ECO:0000256" key="4">
    <source>
        <dbReference type="ARBA" id="ARBA00022547"/>
    </source>
</evidence>
<keyword evidence="5 15" id="KW-0375">Hydrogen ion transport</keyword>
<evidence type="ECO:0000313" key="18">
    <source>
        <dbReference type="Proteomes" id="UP000594260"/>
    </source>
</evidence>
<evidence type="ECO:0000256" key="13">
    <source>
        <dbReference type="ARBA" id="ARBA00064647"/>
    </source>
</evidence>
<evidence type="ECO:0000313" key="17">
    <source>
        <dbReference type="EnsemblMetazoa" id="XP_022664567"/>
    </source>
</evidence>
<reference evidence="17" key="1">
    <citation type="submission" date="2021-01" db="UniProtKB">
        <authorList>
            <consortium name="EnsemblMetazoa"/>
        </authorList>
    </citation>
    <scope>IDENTIFICATION</scope>
</reference>
<evidence type="ECO:0000256" key="6">
    <source>
        <dbReference type="ARBA" id="ARBA00022792"/>
    </source>
</evidence>
<evidence type="ECO:0000256" key="5">
    <source>
        <dbReference type="ARBA" id="ARBA00022781"/>
    </source>
</evidence>
<dbReference type="AlphaFoldDB" id="A0A7M7KBX3"/>
<dbReference type="GeneID" id="111251804"/>
<organism evidence="17 18">
    <name type="scientific">Varroa destructor</name>
    <name type="common">Honeybee mite</name>
    <dbReference type="NCBI Taxonomy" id="109461"/>
    <lineage>
        <taxon>Eukaryota</taxon>
        <taxon>Metazoa</taxon>
        <taxon>Ecdysozoa</taxon>
        <taxon>Arthropoda</taxon>
        <taxon>Chelicerata</taxon>
        <taxon>Arachnida</taxon>
        <taxon>Acari</taxon>
        <taxon>Parasitiformes</taxon>
        <taxon>Mesostigmata</taxon>
        <taxon>Gamasina</taxon>
        <taxon>Dermanyssoidea</taxon>
        <taxon>Varroidae</taxon>
        <taxon>Varroa</taxon>
    </lineage>
</organism>
<dbReference type="InParanoid" id="A0A7M7KBX3"/>
<comment type="function">
    <text evidence="12 15">Subunit e, of the mitochondrial membrane ATP synthase complex (F(1)F(0) ATP synthase or Complex V) that produces ATP from ADP in the presence of a proton gradient across the membrane which is generated by electron transport complexes of the respiratory chain. ATP synthase complex consist of a soluble F(1) head domain - the catalytic core - and a membrane F(1) domain - the membrane proton channel. These two domains are linked by a central stalk rotating inside the F(1) region and a stationary peripheral stalk. During catalysis, ATP synthesis in the catalytic domain of F(1) is coupled via a rotary mechanism of the central stalk subunits to proton translocation. In vivo, can only synthesize ATP although its ATP hydrolase activity can be activated artificially in vitro. Part of the complex F(0) domain.</text>
</comment>
<evidence type="ECO:0000256" key="12">
    <source>
        <dbReference type="ARBA" id="ARBA00057306"/>
    </source>
</evidence>
<keyword evidence="16" id="KW-0812">Transmembrane</keyword>
<accession>A0A7M7KBX3</accession>
<comment type="similarity">
    <text evidence="2 15">Belongs to the ATPase e subunit family.</text>
</comment>
<dbReference type="OrthoDB" id="9982108at2759"/>
<keyword evidence="10 16" id="KW-0472">Membrane</keyword>
<keyword evidence="7" id="KW-0007">Acetylation</keyword>
<dbReference type="EnsemblMetazoa" id="XM_022808832">
    <property type="protein sequence ID" value="XP_022664567"/>
    <property type="gene ID" value="LOC111251804"/>
</dbReference>
<dbReference type="CTD" id="41745"/>
<keyword evidence="3 15" id="KW-0813">Transport</keyword>
<dbReference type="InterPro" id="IPR008386">
    <property type="entry name" value="ATP_synth_F0_esu_mt"/>
</dbReference>
<evidence type="ECO:0000256" key="2">
    <source>
        <dbReference type="ARBA" id="ARBA00007333"/>
    </source>
</evidence>
<evidence type="ECO:0000256" key="8">
    <source>
        <dbReference type="ARBA" id="ARBA00023065"/>
    </source>
</evidence>
<keyword evidence="16" id="KW-1133">Transmembrane helix</keyword>
<dbReference type="GO" id="GO:0015986">
    <property type="term" value="P:proton motive force-driven ATP synthesis"/>
    <property type="evidence" value="ECO:0007669"/>
    <property type="project" value="InterPro"/>
</dbReference>